<feature type="compositionally biased region" description="Basic and acidic residues" evidence="1">
    <location>
        <begin position="173"/>
        <end position="189"/>
    </location>
</feature>
<feature type="region of interest" description="Disordered" evidence="1">
    <location>
        <begin position="86"/>
        <end position="234"/>
    </location>
</feature>
<proteinExistence type="predicted"/>
<dbReference type="Proteomes" id="UP001152607">
    <property type="component" value="Unassembled WGS sequence"/>
</dbReference>
<dbReference type="EMBL" id="CAOQHR010000002">
    <property type="protein sequence ID" value="CAI6307502.1"/>
    <property type="molecule type" value="Genomic_DNA"/>
</dbReference>
<name>A0A9W4XFK3_9PLEO</name>
<sequence length="261" mass="28331">MNCNHANYLNCGRGITQDQYAKEIQSTNVHYNNGEFLPGFGIFPSQQQFRYTFAQEPGNICPRCNTLLPAGEECDCCAPMISQPEEGVSVPQQPQNQAQSQPEEGVSAPQQPQNFARPQLTDEQLLRNPGRPKKSPGDPKAKYTPRGQKTKAAKRSKQGRPKGSKDGPGGRAPKGEGIKSLRKAARERAAVAASAANQPDHDEVVMSSPAPQSSPLSSSQSSQSQSPPLDEFNRHDFVFDTDSVSDTDFVSELFRLGISSG</sequence>
<organism evidence="2 3">
    <name type="scientific">Periconia digitata</name>
    <dbReference type="NCBI Taxonomy" id="1303443"/>
    <lineage>
        <taxon>Eukaryota</taxon>
        <taxon>Fungi</taxon>
        <taxon>Dikarya</taxon>
        <taxon>Ascomycota</taxon>
        <taxon>Pezizomycotina</taxon>
        <taxon>Dothideomycetes</taxon>
        <taxon>Pleosporomycetidae</taxon>
        <taxon>Pleosporales</taxon>
        <taxon>Massarineae</taxon>
        <taxon>Periconiaceae</taxon>
        <taxon>Periconia</taxon>
    </lineage>
</organism>
<comment type="caution">
    <text evidence="2">The sequence shown here is derived from an EMBL/GenBank/DDBJ whole genome shotgun (WGS) entry which is preliminary data.</text>
</comment>
<gene>
    <name evidence="2" type="ORF">PDIGIT_LOCUS3081</name>
</gene>
<accession>A0A9W4XFK3</accession>
<evidence type="ECO:0000256" key="1">
    <source>
        <dbReference type="SAM" id="MobiDB-lite"/>
    </source>
</evidence>
<keyword evidence="3" id="KW-1185">Reference proteome</keyword>
<evidence type="ECO:0000313" key="2">
    <source>
        <dbReference type="EMBL" id="CAI6307502.1"/>
    </source>
</evidence>
<feature type="compositionally biased region" description="Basic residues" evidence="1">
    <location>
        <begin position="148"/>
        <end position="162"/>
    </location>
</feature>
<evidence type="ECO:0000313" key="3">
    <source>
        <dbReference type="Proteomes" id="UP001152607"/>
    </source>
</evidence>
<dbReference type="AlphaFoldDB" id="A0A9W4XFK3"/>
<feature type="compositionally biased region" description="Low complexity" evidence="1">
    <location>
        <begin position="91"/>
        <end position="102"/>
    </location>
</feature>
<feature type="compositionally biased region" description="Low complexity" evidence="1">
    <location>
        <begin position="207"/>
        <end position="228"/>
    </location>
</feature>
<protein>
    <submittedName>
        <fullName evidence="2">Uncharacterized protein</fullName>
    </submittedName>
</protein>
<reference evidence="2" key="1">
    <citation type="submission" date="2023-01" db="EMBL/GenBank/DDBJ databases">
        <authorList>
            <person name="Van Ghelder C."/>
            <person name="Rancurel C."/>
        </authorList>
    </citation>
    <scope>NUCLEOTIDE SEQUENCE</scope>
    <source>
        <strain evidence="2">CNCM I-4278</strain>
    </source>
</reference>